<comment type="caution">
    <text evidence="3">The sequence shown here is derived from an EMBL/GenBank/DDBJ whole genome shotgun (WGS) entry which is preliminary data.</text>
</comment>
<accession>A0ABT7PRJ9</accession>
<evidence type="ECO:0000256" key="2">
    <source>
        <dbReference type="SAM" id="SignalP"/>
    </source>
</evidence>
<feature type="region of interest" description="Disordered" evidence="1">
    <location>
        <begin position="349"/>
        <end position="379"/>
    </location>
</feature>
<organism evidence="3 4">
    <name type="scientific">Roseiconus lacunae</name>
    <dbReference type="NCBI Taxonomy" id="2605694"/>
    <lineage>
        <taxon>Bacteria</taxon>
        <taxon>Pseudomonadati</taxon>
        <taxon>Planctomycetota</taxon>
        <taxon>Planctomycetia</taxon>
        <taxon>Pirellulales</taxon>
        <taxon>Pirellulaceae</taxon>
        <taxon>Roseiconus</taxon>
    </lineage>
</organism>
<keyword evidence="4" id="KW-1185">Reference proteome</keyword>
<dbReference type="Proteomes" id="UP001239462">
    <property type="component" value="Unassembled WGS sequence"/>
</dbReference>
<feature type="chain" id="PRO_5047217282" evidence="2">
    <location>
        <begin position="23"/>
        <end position="379"/>
    </location>
</feature>
<evidence type="ECO:0000256" key="1">
    <source>
        <dbReference type="SAM" id="MobiDB-lite"/>
    </source>
</evidence>
<sequence length="379" mass="42087">MRRLIAWTTAALALVTADSISAQGFQLVEPSGFVTADVSIRRDSLIATEVNGRRYFFQRDRSFDSMNGNYAGYWLPSLNRIVRFPRSGHGRLQVADLDDAFPQFVFSRRILRPAPRGPRPGRPRPHRPRYDPIYGGWPYGGYGYRWHPYGWGYPSYGYINQGLTLNVFSSSIGYGSAGLSAPGYPGAFWPRPTSTIVDSKIVPRPALPPATVQLQNTSQRPIRVTIRDRIEPQKSRQVRIAGLQSQPVTIERDAGADRVQQIETYTPDGALTTRTVTIPIPPPPRYELVVHEWRLQSVAIDRTGKSPNVIEETNFQGRGLGRFELPPGDAVTSGTLDVVAAALSADNAGAVSPIIDQNQTPRTKPPSSLEQILLQQQKR</sequence>
<evidence type="ECO:0000313" key="4">
    <source>
        <dbReference type="Proteomes" id="UP001239462"/>
    </source>
</evidence>
<gene>
    <name evidence="3" type="ORF">QTN89_26980</name>
</gene>
<keyword evidence="2" id="KW-0732">Signal</keyword>
<feature type="compositionally biased region" description="Polar residues" evidence="1">
    <location>
        <begin position="355"/>
        <end position="379"/>
    </location>
</feature>
<name>A0ABT7PRJ9_9BACT</name>
<protein>
    <submittedName>
        <fullName evidence="3">Uncharacterized protein</fullName>
    </submittedName>
</protein>
<feature type="signal peptide" evidence="2">
    <location>
        <begin position="1"/>
        <end position="22"/>
    </location>
</feature>
<evidence type="ECO:0000313" key="3">
    <source>
        <dbReference type="EMBL" id="MDM4019128.1"/>
    </source>
</evidence>
<proteinExistence type="predicted"/>
<dbReference type="RefSeq" id="WP_289167187.1">
    <property type="nucleotide sequence ID" value="NZ_JASZZN010000032.1"/>
</dbReference>
<dbReference type="EMBL" id="JASZZN010000032">
    <property type="protein sequence ID" value="MDM4019128.1"/>
    <property type="molecule type" value="Genomic_DNA"/>
</dbReference>
<reference evidence="3 4" key="1">
    <citation type="submission" date="2023-06" db="EMBL/GenBank/DDBJ databases">
        <title>Roseiconus lacunae JC819 isolated from Gulf of Mannar region, Tamil Nadu.</title>
        <authorList>
            <person name="Pk S."/>
            <person name="Ch S."/>
            <person name="Ch V.R."/>
        </authorList>
    </citation>
    <scope>NUCLEOTIDE SEQUENCE [LARGE SCALE GENOMIC DNA]</scope>
    <source>
        <strain evidence="3 4">JC819</strain>
    </source>
</reference>